<dbReference type="InterPro" id="IPR041700">
    <property type="entry name" value="OMP_b-brl_3"/>
</dbReference>
<comment type="caution">
    <text evidence="5">The sequence shown here is derived from an EMBL/GenBank/DDBJ whole genome shotgun (WGS) entry which is preliminary data.</text>
</comment>
<keyword evidence="2" id="KW-0472">Membrane</keyword>
<name>A0A2W7QWX7_9BACT</name>
<dbReference type="AlphaFoldDB" id="A0A2W7QWX7"/>
<dbReference type="Pfam" id="PF13715">
    <property type="entry name" value="CarbopepD_reg_2"/>
    <property type="match status" value="1"/>
</dbReference>
<dbReference type="EMBL" id="QKZU01000014">
    <property type="protein sequence ID" value="PZX52774.1"/>
    <property type="molecule type" value="Genomic_DNA"/>
</dbReference>
<dbReference type="InterPro" id="IPR036942">
    <property type="entry name" value="Beta-barrel_TonB_sf"/>
</dbReference>
<evidence type="ECO:0000259" key="4">
    <source>
        <dbReference type="Pfam" id="PF14905"/>
    </source>
</evidence>
<dbReference type="InterPro" id="IPR008969">
    <property type="entry name" value="CarboxyPept-like_regulatory"/>
</dbReference>
<organism evidence="5 6">
    <name type="scientific">Algoriphagus ratkowskyi</name>
    <dbReference type="NCBI Taxonomy" id="57028"/>
    <lineage>
        <taxon>Bacteria</taxon>
        <taxon>Pseudomonadati</taxon>
        <taxon>Bacteroidota</taxon>
        <taxon>Cytophagia</taxon>
        <taxon>Cytophagales</taxon>
        <taxon>Cyclobacteriaceae</taxon>
        <taxon>Algoriphagus</taxon>
    </lineage>
</organism>
<feature type="domain" description="Outer membrane protein beta-barrel" evidence="4">
    <location>
        <begin position="461"/>
        <end position="930"/>
    </location>
</feature>
<keyword evidence="3" id="KW-0998">Cell outer membrane</keyword>
<keyword evidence="5" id="KW-0645">Protease</keyword>
<dbReference type="Gene3D" id="2.40.170.20">
    <property type="entry name" value="TonB-dependent receptor, beta-barrel domain"/>
    <property type="match status" value="1"/>
</dbReference>
<dbReference type="SUPFAM" id="SSF56935">
    <property type="entry name" value="Porins"/>
    <property type="match status" value="1"/>
</dbReference>
<evidence type="ECO:0000313" key="6">
    <source>
        <dbReference type="Proteomes" id="UP000249115"/>
    </source>
</evidence>
<dbReference type="GO" id="GO:0004180">
    <property type="term" value="F:carboxypeptidase activity"/>
    <property type="evidence" value="ECO:0007669"/>
    <property type="project" value="UniProtKB-KW"/>
</dbReference>
<reference evidence="5 6" key="1">
    <citation type="submission" date="2018-06" db="EMBL/GenBank/DDBJ databases">
        <title>Genomic Encyclopedia of Archaeal and Bacterial Type Strains, Phase II (KMG-II): from individual species to whole genera.</title>
        <authorList>
            <person name="Goeker M."/>
        </authorList>
    </citation>
    <scope>NUCLEOTIDE SEQUENCE [LARGE SCALE GENOMIC DNA]</scope>
    <source>
        <strain evidence="5 6">DSM 22686</strain>
    </source>
</reference>
<keyword evidence="5" id="KW-0378">Hydrolase</keyword>
<dbReference type="Pfam" id="PF14905">
    <property type="entry name" value="OMP_b-brl_3"/>
    <property type="match status" value="1"/>
</dbReference>
<keyword evidence="5" id="KW-0121">Carboxypeptidase</keyword>
<dbReference type="GO" id="GO:0009279">
    <property type="term" value="C:cell outer membrane"/>
    <property type="evidence" value="ECO:0007669"/>
    <property type="project" value="UniProtKB-SubCell"/>
</dbReference>
<sequence length="950" mass="108014">MTRTSFLCGKVYRHLTTISSIKEKYILSKEPYYLPTMKHCLYLLFFLLSLTQVSGQTFSIKGRVKEAGKEITIPMATILLQNLPDSSQVDGMISDLDGEFEITNIISGEYLLKVQYLGYENLYKSINITGDLDLGVLGLRESARDLDEVTISARRAQGEQRGDTTLYNADAFKTMKDASAQTLIQKLPGVISQDGTLQAQGEAITQILVDGKPFFGGDVNTALQNLPAEVIQSIEIFDQKSDKALLSGFDDGERMKTINIITKPDKRKGQFGKATVGYGTDDRYLAGASINAFNEDRRITFTGLSNNINVLDYSSDANTQSNNRPQNGIVATNILGINYSDNWGEKIKISGSYQYNHRKNTNQSSLIREYVTGSDSDQIYTEDSRETRTSQDHRFDMRLEYNINENNRILYRPRVSASFETENSGFFGQSTNDAGPLNQTENIRTADNKDYDMFHRLFYSHKFSKQGRSLTLSANTGSHGDNDNAYRTATNIYYQPIEVSELINQNITKDRSGSDWETGISYTEPLGKNGQMELEYEIGNRFNDSDQLTFDILNDEITNPDLALDTALSNSFESKYLRHEVELGYQYQLEKLKFQAELEYQNATLKNEQFFPAVGTIDRTFKSFMPTVRLDYEFSDNTNFEFDYDTDVDAPSVGELQNAIDNSNPLQLKTGNPNLEQSYSNRLRLRFRSNNPENDRSWFVFAQYNLIKDAVSNSTFTAEEATELPGGIILEKGSQLFRPVNLDGYQDFRSWVSYGIPLDFLKSNFNLNGGFSSTKRPGQVNNQLSFNNSQRISTGISLTSNISDQIDFNISTRVSFNDVENTLNASLNNKYFNQRSRLNLSWIIWEGFIYRFDINHQLNSGLSEGYDANVVLMNMSLGKKVFKNQRGEISLSVYDLLGQNRSVYRNISDAYVEDGQNNVMQRYFMLSFSFDIRHFNKGTNMDDYKEIYND</sequence>
<evidence type="ECO:0000256" key="3">
    <source>
        <dbReference type="ARBA" id="ARBA00023237"/>
    </source>
</evidence>
<dbReference type="RefSeq" id="WP_223271897.1">
    <property type="nucleotide sequence ID" value="NZ_MSSV01000018.1"/>
</dbReference>
<dbReference type="SUPFAM" id="SSF49464">
    <property type="entry name" value="Carboxypeptidase regulatory domain-like"/>
    <property type="match status" value="1"/>
</dbReference>
<accession>A0A2W7QWX7</accession>
<evidence type="ECO:0000256" key="1">
    <source>
        <dbReference type="ARBA" id="ARBA00004442"/>
    </source>
</evidence>
<proteinExistence type="predicted"/>
<dbReference type="Proteomes" id="UP000249115">
    <property type="component" value="Unassembled WGS sequence"/>
</dbReference>
<comment type="subcellular location">
    <subcellularLocation>
        <location evidence="1">Cell outer membrane</location>
    </subcellularLocation>
</comment>
<gene>
    <name evidence="5" type="ORF">LV84_03384</name>
</gene>
<evidence type="ECO:0000313" key="5">
    <source>
        <dbReference type="EMBL" id="PZX52774.1"/>
    </source>
</evidence>
<protein>
    <submittedName>
        <fullName evidence="5">Carboxypeptidase-like protein</fullName>
    </submittedName>
</protein>
<evidence type="ECO:0000256" key="2">
    <source>
        <dbReference type="ARBA" id="ARBA00023136"/>
    </source>
</evidence>